<dbReference type="EMBL" id="CP131061">
    <property type="protein sequence ID" value="WNY26641.1"/>
    <property type="molecule type" value="Genomic_DNA"/>
</dbReference>
<reference evidence="4 5" key="1">
    <citation type="submission" date="2023-07" db="EMBL/GenBank/DDBJ databases">
        <title>Closed genome sequence of Methanosarcinaceae archaeon Am2.</title>
        <authorList>
            <person name="Poehlein A."/>
            <person name="Protasov E."/>
            <person name="Platt K."/>
            <person name="Reeh H."/>
            <person name="Daniel R."/>
            <person name="Brune A."/>
        </authorList>
    </citation>
    <scope>NUCLEOTIDE SEQUENCE [LARGE SCALE GENOMIC DNA]</scope>
    <source>
        <strain evidence="4 5">Am2</strain>
    </source>
</reference>
<dbReference type="Proteomes" id="UP001304970">
    <property type="component" value="Chromosome"/>
</dbReference>
<feature type="transmembrane region" description="Helical" evidence="2">
    <location>
        <begin position="711"/>
        <end position="731"/>
    </location>
</feature>
<gene>
    <name evidence="4" type="ORF">MsAm2_04130</name>
</gene>
<dbReference type="NCBIfam" id="TIGR01567">
    <property type="entry name" value="S_layer_rel_Mac"/>
    <property type="match status" value="2"/>
</dbReference>
<keyword evidence="2" id="KW-1133">Transmembrane helix</keyword>
<name>A0AA96VE60_9EURY</name>
<keyword evidence="2" id="KW-0812">Transmembrane</keyword>
<proteinExistence type="predicted"/>
<dbReference type="Gene3D" id="2.60.40.4190">
    <property type="match status" value="2"/>
</dbReference>
<evidence type="ECO:0000259" key="3">
    <source>
        <dbReference type="Pfam" id="PF07752"/>
    </source>
</evidence>
<dbReference type="Gene3D" id="2.60.98.40">
    <property type="match status" value="2"/>
</dbReference>
<feature type="domain" description="S-layer family duplication" evidence="3">
    <location>
        <begin position="52"/>
        <end position="300"/>
    </location>
</feature>
<protein>
    <recommendedName>
        <fullName evidence="3">S-layer family duplication domain-containing protein</fullName>
    </recommendedName>
</protein>
<organism evidence="4 5">
    <name type="scientific">Methanolapillus ohkumae</name>
    <dbReference type="NCBI Taxonomy" id="3028298"/>
    <lineage>
        <taxon>Archaea</taxon>
        <taxon>Methanobacteriati</taxon>
        <taxon>Methanobacteriota</taxon>
        <taxon>Stenosarchaea group</taxon>
        <taxon>Methanomicrobia</taxon>
        <taxon>Methanosarcinales</taxon>
        <taxon>Methanosarcinaceae</taxon>
        <taxon>Methanolapillus</taxon>
    </lineage>
</organism>
<keyword evidence="2" id="KW-0472">Membrane</keyword>
<dbReference type="AlphaFoldDB" id="A0AA96VE60"/>
<feature type="domain" description="S-layer family duplication" evidence="3">
    <location>
        <begin position="364"/>
        <end position="626"/>
    </location>
</feature>
<sequence length="738" mass="81319">MQMKHLIVALIVLLVLAGTASAATSVDIRSSIIKFAGDAKTFNYDDGAAGTNAWKLDAMTWAGFYYDLNNNRFTENLLIKQNGTAVKVDIKYTTAPQFVEYEYTWKSGANNLGYSVIGFFAEPYVAISNNSSMIDDTDLGDADKIAKLVIDSNDKYTLSTGQSLDLGNGYTMVANQIDVNGDKAYFSLLKDGKEIDTGIINASDKTNNNDTWFLNKTILGVSNAEYLRVHVNQVFQGTSSSLVEIKGIWLIDVANAIEVDSETDYGKFEASSIGKTELVYEAKGIALTDDMSTDLGKGILLETQKNFTGAANLDKFYFLKSYTTPGKYEVRSTVTPYADDDQTTLKTYKATVPALATDLTGAALQYDYLNFAAFYYNVDANAYTEFLMVDLVGSPVPAATATTYKIAEGDLLYYTQAKPVGYEYNWKTSADAKMNYYVIGLFGEAYVPFNMNATNDVANPNVDVEKISKLVLDSNDKYVLSTGQTLDLGSGYTIVPNQIDVNGDKVYFEFFKDGKSVDSSIINASEKTNNNDTWVYDAELLGEKNVQILRVHVNQVFQGTESSLVEIKGIWLMDYATAQALDTDDSFGALDFDGKFSYKDIATNTGDNLPTLKFSSNKDISITADSDSKIANNLYYKAGSKDTPNTLKNFYFYVVKEVDGSGPTPDNNTTTPVPPTPEPPQNNTTQPEPPKDNNTTTPAEPTPSFWDQYKWWIIGAIVLIIIIGAGAYYYFNVYSKKN</sequence>
<evidence type="ECO:0000313" key="4">
    <source>
        <dbReference type="EMBL" id="WNY26641.1"/>
    </source>
</evidence>
<dbReference type="Pfam" id="PF07752">
    <property type="entry name" value="S-layer"/>
    <property type="match status" value="2"/>
</dbReference>
<accession>A0AA96VE60</accession>
<evidence type="ECO:0000256" key="1">
    <source>
        <dbReference type="SAM" id="MobiDB-lite"/>
    </source>
</evidence>
<dbReference type="InterPro" id="IPR006457">
    <property type="entry name" value="S_layer-rel_Mac"/>
</dbReference>
<keyword evidence="5" id="KW-1185">Reference proteome</keyword>
<evidence type="ECO:0000256" key="2">
    <source>
        <dbReference type="SAM" id="Phobius"/>
    </source>
</evidence>
<feature type="region of interest" description="Disordered" evidence="1">
    <location>
        <begin position="661"/>
        <end position="701"/>
    </location>
</feature>
<evidence type="ECO:0000313" key="5">
    <source>
        <dbReference type="Proteomes" id="UP001304970"/>
    </source>
</evidence>